<dbReference type="PROSITE" id="PS50983">
    <property type="entry name" value="FE_B12_PBP"/>
    <property type="match status" value="1"/>
</dbReference>
<accession>A0ABY7U4I4</accession>
<dbReference type="PROSITE" id="PS51257">
    <property type="entry name" value="PROKAR_LIPOPROTEIN"/>
    <property type="match status" value="1"/>
</dbReference>
<evidence type="ECO:0000259" key="3">
    <source>
        <dbReference type="PROSITE" id="PS50983"/>
    </source>
</evidence>
<gene>
    <name evidence="4" type="ORF">CMASS_00650</name>
</gene>
<organism evidence="4 5">
    <name type="scientific">Corynebacterium massiliense DSM 45435</name>
    <dbReference type="NCBI Taxonomy" id="1121364"/>
    <lineage>
        <taxon>Bacteria</taxon>
        <taxon>Bacillati</taxon>
        <taxon>Actinomycetota</taxon>
        <taxon>Actinomycetes</taxon>
        <taxon>Mycobacteriales</taxon>
        <taxon>Corynebacteriaceae</taxon>
        <taxon>Corynebacterium</taxon>
    </lineage>
</organism>
<keyword evidence="5" id="KW-1185">Reference proteome</keyword>
<dbReference type="InterPro" id="IPR050902">
    <property type="entry name" value="ABC_Transporter_SBP"/>
</dbReference>
<dbReference type="PANTHER" id="PTHR30535">
    <property type="entry name" value="VITAMIN B12-BINDING PROTEIN"/>
    <property type="match status" value="1"/>
</dbReference>
<feature type="chain" id="PRO_5046644302" evidence="2">
    <location>
        <begin position="28"/>
        <end position="399"/>
    </location>
</feature>
<dbReference type="Proteomes" id="UP001220064">
    <property type="component" value="Chromosome"/>
</dbReference>
<evidence type="ECO:0000313" key="4">
    <source>
        <dbReference type="EMBL" id="WCZ31598.1"/>
    </source>
</evidence>
<evidence type="ECO:0000313" key="5">
    <source>
        <dbReference type="Proteomes" id="UP001220064"/>
    </source>
</evidence>
<keyword evidence="2" id="KW-0732">Signal</keyword>
<dbReference type="Gene3D" id="3.40.50.1980">
    <property type="entry name" value="Nitrogenase molybdenum iron protein domain"/>
    <property type="match status" value="2"/>
</dbReference>
<name>A0ABY7U4I4_9CORY</name>
<dbReference type="SUPFAM" id="SSF53807">
    <property type="entry name" value="Helical backbone' metal receptor"/>
    <property type="match status" value="1"/>
</dbReference>
<comment type="similarity">
    <text evidence="1">Belongs to the bacterial solute-binding protein 8 family.</text>
</comment>
<evidence type="ECO:0000256" key="2">
    <source>
        <dbReference type="SAM" id="SignalP"/>
    </source>
</evidence>
<dbReference type="PANTHER" id="PTHR30535:SF34">
    <property type="entry name" value="MOLYBDATE-BINDING PROTEIN MOLA"/>
    <property type="match status" value="1"/>
</dbReference>
<dbReference type="CDD" id="cd01139">
    <property type="entry name" value="TroA_f"/>
    <property type="match status" value="1"/>
</dbReference>
<dbReference type="RefSeq" id="WP_022863839.1">
    <property type="nucleotide sequence ID" value="NZ_ATVG01000020.1"/>
</dbReference>
<evidence type="ECO:0000256" key="1">
    <source>
        <dbReference type="ARBA" id="ARBA00008814"/>
    </source>
</evidence>
<feature type="domain" description="Fe/B12 periplasmic-binding" evidence="3">
    <location>
        <begin position="67"/>
        <end position="370"/>
    </location>
</feature>
<sequence>MQLSTLRKSAGAVALSALTALGLTACAGDPAAESNSAGDTSAAAGDEAMTVTDVVGREVTFDHQPERILLAEGRAMFTTSLLDKDNPADKVVALGSDLHDAAPTFEEKIEEVDPEIKDLPTVGNIGKGDTTVENLLANKPDVIVMTLDHKKAAEESGFLDKMDQSGLKYVFTDYRQKPLDNTPKSVTLMGELLGKEDKAKEFTDFYEKKVDDIEKRAAKLEDKPSTFVWRAAGLKDCCGTVKDSNLGDLVNAAGGDNLGDHLLTGDSGDVTAEKILAEQPEHFIATGGAWAKNPEKPEVLPHVEMGYTADSEMADETLRGLLRTPGFEELKAAKEGNLHGVYHQFYDSPYNVFALEAFAKWLHPEEFDDLDPEKDFADFHHNWLPFEYSGTFFNTVSAK</sequence>
<proteinExistence type="inferred from homology"/>
<feature type="signal peptide" evidence="2">
    <location>
        <begin position="1"/>
        <end position="27"/>
    </location>
</feature>
<dbReference type="Pfam" id="PF01497">
    <property type="entry name" value="Peripla_BP_2"/>
    <property type="match status" value="1"/>
</dbReference>
<protein>
    <submittedName>
        <fullName evidence="4">Corrinoid ABC transporter substrate-binding protein</fullName>
    </submittedName>
</protein>
<reference evidence="4 5" key="1">
    <citation type="submission" date="2020-10" db="EMBL/GenBank/DDBJ databases">
        <title>Complete genome sequence of Corynebacterium massiliense DSM 45435, type strain of Corynebacterium massiliense.</title>
        <authorList>
            <person name="Busche T."/>
            <person name="Kalinowski J."/>
            <person name="Ruckert C."/>
        </authorList>
    </citation>
    <scope>NUCLEOTIDE SEQUENCE [LARGE SCALE GENOMIC DNA]</scope>
    <source>
        <strain evidence="4 5">DSM 45435</strain>
    </source>
</reference>
<dbReference type="InterPro" id="IPR002491">
    <property type="entry name" value="ABC_transptr_periplasmic_BD"/>
</dbReference>
<dbReference type="EMBL" id="CP063189">
    <property type="protein sequence ID" value="WCZ31598.1"/>
    <property type="molecule type" value="Genomic_DNA"/>
</dbReference>